<reference evidence="2 3" key="1">
    <citation type="submission" date="2016-05" db="EMBL/GenBank/DDBJ databases">
        <title>A degradative enzymes factory behind the ericoid mycorrhizal symbiosis.</title>
        <authorList>
            <consortium name="DOE Joint Genome Institute"/>
            <person name="Martino E."/>
            <person name="Morin E."/>
            <person name="Grelet G."/>
            <person name="Kuo A."/>
            <person name="Kohler A."/>
            <person name="Daghino S."/>
            <person name="Barry K."/>
            <person name="Choi C."/>
            <person name="Cichocki N."/>
            <person name="Clum A."/>
            <person name="Copeland A."/>
            <person name="Hainaut M."/>
            <person name="Haridas S."/>
            <person name="Labutti K."/>
            <person name="Lindquist E."/>
            <person name="Lipzen A."/>
            <person name="Khouja H.-R."/>
            <person name="Murat C."/>
            <person name="Ohm R."/>
            <person name="Olson A."/>
            <person name="Spatafora J."/>
            <person name="Veneault-Fourrey C."/>
            <person name="Henrissat B."/>
            <person name="Grigoriev I."/>
            <person name="Martin F."/>
            <person name="Perotto S."/>
        </authorList>
    </citation>
    <scope>NUCLEOTIDE SEQUENCE [LARGE SCALE GENOMIC DNA]</scope>
    <source>
        <strain evidence="2 3">UAMH 7357</strain>
    </source>
</reference>
<keyword evidence="3" id="KW-1185">Reference proteome</keyword>
<dbReference type="OrthoDB" id="10644650at2759"/>
<evidence type="ECO:0000313" key="2">
    <source>
        <dbReference type="EMBL" id="PMD23922.1"/>
    </source>
</evidence>
<evidence type="ECO:0000313" key="3">
    <source>
        <dbReference type="Proteomes" id="UP000235672"/>
    </source>
</evidence>
<feature type="chain" id="PRO_5014324546" evidence="1">
    <location>
        <begin position="22"/>
        <end position="300"/>
    </location>
</feature>
<dbReference type="Proteomes" id="UP000235672">
    <property type="component" value="Unassembled WGS sequence"/>
</dbReference>
<feature type="signal peptide" evidence="1">
    <location>
        <begin position="1"/>
        <end position="21"/>
    </location>
</feature>
<organism evidence="2 3">
    <name type="scientific">Hyaloscypha hepaticicola</name>
    <dbReference type="NCBI Taxonomy" id="2082293"/>
    <lineage>
        <taxon>Eukaryota</taxon>
        <taxon>Fungi</taxon>
        <taxon>Dikarya</taxon>
        <taxon>Ascomycota</taxon>
        <taxon>Pezizomycotina</taxon>
        <taxon>Leotiomycetes</taxon>
        <taxon>Helotiales</taxon>
        <taxon>Hyaloscyphaceae</taxon>
        <taxon>Hyaloscypha</taxon>
    </lineage>
</organism>
<sequence length="300" mass="31856">MGCLGAAIGGMQGAFAAVVVALQVPAPTQTSLDPSKGLLAKGASLTAGKHPSNDTRISLAASMELIRRSIASQHADAAATGTFEPMDLHSAISQCDDVHMKLSTHSLAHHPKDRLGGYLLVGYGLASRYNYGATGQMACSTAGTSASSQDHCKVQLKLGRTGGLEDLSALSWCGCSRMFPSGQASQHFLVPVAMQNYKAEGCQTAGREVQLPRTALSLSGCGILVTALLRATDPAESRWSRRCAMESPAGRDNERESEMVHLKNFSSDGVERNRMLSAYDVMKMETGCIDLEVRSYVTRS</sequence>
<gene>
    <name evidence="2" type="ORF">NA56DRAFT_746926</name>
</gene>
<evidence type="ECO:0000256" key="1">
    <source>
        <dbReference type="SAM" id="SignalP"/>
    </source>
</evidence>
<proteinExistence type="predicted"/>
<dbReference type="AlphaFoldDB" id="A0A2J6QCB9"/>
<protein>
    <submittedName>
        <fullName evidence="2">Uncharacterized protein</fullName>
    </submittedName>
</protein>
<accession>A0A2J6QCB9</accession>
<keyword evidence="1" id="KW-0732">Signal</keyword>
<dbReference type="EMBL" id="KZ613474">
    <property type="protein sequence ID" value="PMD23922.1"/>
    <property type="molecule type" value="Genomic_DNA"/>
</dbReference>
<name>A0A2J6QCB9_9HELO</name>